<comment type="caution">
    <text evidence="2">The sequence shown here is derived from an EMBL/GenBank/DDBJ whole genome shotgun (WGS) entry which is preliminary data.</text>
</comment>
<feature type="compositionally biased region" description="Pro residues" evidence="1">
    <location>
        <begin position="58"/>
        <end position="70"/>
    </location>
</feature>
<evidence type="ECO:0000313" key="3">
    <source>
        <dbReference type="Proteomes" id="UP001341840"/>
    </source>
</evidence>
<keyword evidence="3" id="KW-1185">Reference proteome</keyword>
<dbReference type="EMBL" id="JASCZI010121521">
    <property type="protein sequence ID" value="MED6162084.1"/>
    <property type="molecule type" value="Genomic_DNA"/>
</dbReference>
<proteinExistence type="predicted"/>
<sequence>MGSDLESSSDLLGPRVDGFSSGSNANGQLKGGEITAIKTECGKKETRLLYPSSAHHPGLPPVSPAPQPPPGLLVLSPTPSWLISIAGDLLPWLLLSPLLFHGNNCRGSPLLYSAMALLPYSAVVTAQRGSPLLCSAEASNF</sequence>
<dbReference type="Proteomes" id="UP001341840">
    <property type="component" value="Unassembled WGS sequence"/>
</dbReference>
<name>A0ABU6ULZ5_9FABA</name>
<feature type="compositionally biased region" description="Low complexity" evidence="1">
    <location>
        <begin position="1"/>
        <end position="12"/>
    </location>
</feature>
<organism evidence="2 3">
    <name type="scientific">Stylosanthes scabra</name>
    <dbReference type="NCBI Taxonomy" id="79078"/>
    <lineage>
        <taxon>Eukaryota</taxon>
        <taxon>Viridiplantae</taxon>
        <taxon>Streptophyta</taxon>
        <taxon>Embryophyta</taxon>
        <taxon>Tracheophyta</taxon>
        <taxon>Spermatophyta</taxon>
        <taxon>Magnoliopsida</taxon>
        <taxon>eudicotyledons</taxon>
        <taxon>Gunneridae</taxon>
        <taxon>Pentapetalae</taxon>
        <taxon>rosids</taxon>
        <taxon>fabids</taxon>
        <taxon>Fabales</taxon>
        <taxon>Fabaceae</taxon>
        <taxon>Papilionoideae</taxon>
        <taxon>50 kb inversion clade</taxon>
        <taxon>dalbergioids sensu lato</taxon>
        <taxon>Dalbergieae</taxon>
        <taxon>Pterocarpus clade</taxon>
        <taxon>Stylosanthes</taxon>
    </lineage>
</organism>
<evidence type="ECO:0000313" key="2">
    <source>
        <dbReference type="EMBL" id="MED6162084.1"/>
    </source>
</evidence>
<feature type="region of interest" description="Disordered" evidence="1">
    <location>
        <begin position="1"/>
        <end position="31"/>
    </location>
</feature>
<protein>
    <submittedName>
        <fullName evidence="2">Uncharacterized protein</fullName>
    </submittedName>
</protein>
<gene>
    <name evidence="2" type="ORF">PIB30_066998</name>
</gene>
<feature type="region of interest" description="Disordered" evidence="1">
    <location>
        <begin position="50"/>
        <end position="70"/>
    </location>
</feature>
<reference evidence="2 3" key="1">
    <citation type="journal article" date="2023" name="Plants (Basel)">
        <title>Bridging the Gap: Combining Genomics and Transcriptomics Approaches to Understand Stylosanthes scabra, an Orphan Legume from the Brazilian Caatinga.</title>
        <authorList>
            <person name="Ferreira-Neto J.R.C."/>
            <person name="da Silva M.D."/>
            <person name="Binneck E."/>
            <person name="de Melo N.F."/>
            <person name="da Silva R.H."/>
            <person name="de Melo A.L.T.M."/>
            <person name="Pandolfi V."/>
            <person name="Bustamante F.O."/>
            <person name="Brasileiro-Vidal A.C."/>
            <person name="Benko-Iseppon A.M."/>
        </authorList>
    </citation>
    <scope>NUCLEOTIDE SEQUENCE [LARGE SCALE GENOMIC DNA]</scope>
    <source>
        <tissue evidence="2">Leaves</tissue>
    </source>
</reference>
<evidence type="ECO:0000256" key="1">
    <source>
        <dbReference type="SAM" id="MobiDB-lite"/>
    </source>
</evidence>
<accession>A0ABU6ULZ5</accession>